<dbReference type="AlphaFoldDB" id="G0V1I6"/>
<sequence>MFRVVNNGSGRAPKQDAPPYDPSLWEGKDCAFITTLKEVYEKQQRMERQMRGVEQASASIPAPLSSHIQLTLAPVGLWEKFLSKFFPRYYALRAMSKRDLSHLSNEELVQRMHSALQAGEGDFSAFIAQELARRRVHLYGEEGPAPAGSAPLREGGFRREPQSSVGGVRRSGPASGVMHRRGVSAASVDSSFVVPDFLSR</sequence>
<reference evidence="2" key="1">
    <citation type="journal article" date="2012" name="Proc. Natl. Acad. Sci. U.S.A.">
        <title>Antigenic diversity is generated by distinct evolutionary mechanisms in African trypanosome species.</title>
        <authorList>
            <person name="Jackson A.P."/>
            <person name="Berry A."/>
            <person name="Aslett M."/>
            <person name="Allison H.C."/>
            <person name="Burton P."/>
            <person name="Vavrova-Anderson J."/>
            <person name="Brown R."/>
            <person name="Browne H."/>
            <person name="Corton N."/>
            <person name="Hauser H."/>
            <person name="Gamble J."/>
            <person name="Gilderthorp R."/>
            <person name="Marcello L."/>
            <person name="McQuillan J."/>
            <person name="Otto T.D."/>
            <person name="Quail M.A."/>
            <person name="Sanders M.J."/>
            <person name="van Tonder A."/>
            <person name="Ginger M.L."/>
            <person name="Field M.C."/>
            <person name="Barry J.D."/>
            <person name="Hertz-Fowler C."/>
            <person name="Berriman M."/>
        </authorList>
    </citation>
    <scope>NUCLEOTIDE SEQUENCE</scope>
    <source>
        <strain evidence="2">IL3000</strain>
    </source>
</reference>
<accession>G0V1I6</accession>
<protein>
    <submittedName>
        <fullName evidence="2">Uncharacterized protein TCIL3000_11_9740</fullName>
    </submittedName>
</protein>
<evidence type="ECO:0000313" key="2">
    <source>
        <dbReference type="EMBL" id="CCC95507.1"/>
    </source>
</evidence>
<dbReference type="VEuPathDB" id="TriTrypDB:TcIL3000.11.9740"/>
<feature type="region of interest" description="Disordered" evidence="1">
    <location>
        <begin position="142"/>
        <end position="180"/>
    </location>
</feature>
<dbReference type="EMBL" id="HE575324">
    <property type="protein sequence ID" value="CCC95507.1"/>
    <property type="molecule type" value="Genomic_DNA"/>
</dbReference>
<name>G0V1I6_TRYCI</name>
<feature type="region of interest" description="Disordered" evidence="1">
    <location>
        <begin position="1"/>
        <end position="22"/>
    </location>
</feature>
<proteinExistence type="predicted"/>
<evidence type="ECO:0000256" key="1">
    <source>
        <dbReference type="SAM" id="MobiDB-lite"/>
    </source>
</evidence>
<gene>
    <name evidence="2" type="ORF">TCIL3000_11_9740</name>
</gene>
<organism evidence="2">
    <name type="scientific">Trypanosoma congolense (strain IL3000)</name>
    <dbReference type="NCBI Taxonomy" id="1068625"/>
    <lineage>
        <taxon>Eukaryota</taxon>
        <taxon>Discoba</taxon>
        <taxon>Euglenozoa</taxon>
        <taxon>Kinetoplastea</taxon>
        <taxon>Metakinetoplastina</taxon>
        <taxon>Trypanosomatida</taxon>
        <taxon>Trypanosomatidae</taxon>
        <taxon>Trypanosoma</taxon>
        <taxon>Nannomonas</taxon>
    </lineage>
</organism>